<reference evidence="2" key="1">
    <citation type="journal article" date="2021" name="Proc. Natl. Acad. Sci. U.S.A.">
        <title>A Catalog of Tens of Thousands of Viruses from Human Metagenomes Reveals Hidden Associations with Chronic Diseases.</title>
        <authorList>
            <person name="Tisza M.J."/>
            <person name="Buck C.B."/>
        </authorList>
    </citation>
    <scope>NUCLEOTIDE SEQUENCE</scope>
    <source>
        <strain evidence="2">CtqED62</strain>
    </source>
</reference>
<dbReference type="EMBL" id="BK014965">
    <property type="protein sequence ID" value="DAD84694.1"/>
    <property type="molecule type" value="Genomic_DNA"/>
</dbReference>
<dbReference type="InterPro" id="IPR027417">
    <property type="entry name" value="P-loop_NTPase"/>
</dbReference>
<keyword evidence="1" id="KW-0812">Transmembrane</keyword>
<proteinExistence type="predicted"/>
<dbReference type="Gene3D" id="3.30.420.240">
    <property type="match status" value="1"/>
</dbReference>
<evidence type="ECO:0000313" key="2">
    <source>
        <dbReference type="EMBL" id="DAD84694.1"/>
    </source>
</evidence>
<feature type="transmembrane region" description="Helical" evidence="1">
    <location>
        <begin position="20"/>
        <end position="36"/>
    </location>
</feature>
<protein>
    <submittedName>
        <fullName evidence="2">Terminase large subunit</fullName>
    </submittedName>
</protein>
<keyword evidence="1" id="KW-0472">Membrane</keyword>
<keyword evidence="1" id="KW-1133">Transmembrane helix</keyword>
<organism evidence="2">
    <name type="scientific">Siphoviridae sp. ctqED62</name>
    <dbReference type="NCBI Taxonomy" id="2826468"/>
    <lineage>
        <taxon>Viruses</taxon>
        <taxon>Duplodnaviria</taxon>
        <taxon>Heunggongvirae</taxon>
        <taxon>Uroviricota</taxon>
        <taxon>Caudoviricetes</taxon>
    </lineage>
</organism>
<dbReference type="Gene3D" id="3.40.50.300">
    <property type="entry name" value="P-loop containing nucleotide triphosphate hydrolases"/>
    <property type="match status" value="1"/>
</dbReference>
<name>A0A8S5MQV1_9CAUD</name>
<evidence type="ECO:0000256" key="1">
    <source>
        <dbReference type="SAM" id="Phobius"/>
    </source>
</evidence>
<accession>A0A8S5MQV1</accession>
<sequence length="390" mass="44159">MCEMIRSKSDKTLQAHRGSYKTTCVSIALACLIVLLPNKKIMFMRKTDSDVKEVIRQVQKILMSPYMQALCELIHGRPLVLTTASAFEINTNLSDDAKGTVQLYGCGISGSLTGKHFDIVFTDDIVNVQDRISKAERDHTKIIYQELQNIKNRGGRIFNTGTPWHKEDCFVLMPEAERFDCYQTGLISAEQLKSIRESMVASLFAANYELRHIASDDVIFTDPVTGADPALVEQGICHTDAAYGGEDYTAFTICNKKGGKYYIFGKLWRKNVDDCTADIIRYRKAFKAGVIYCEDNGDKGYLARDLRQKGERAFTYHESMNKFVKITSYLKAEWKNVVFVAGTDPEYINQICDYTETAEHDDAPDSLASIVRQLWNKRDTKPDPAYSMLL</sequence>